<evidence type="ECO:0000313" key="2">
    <source>
        <dbReference type="Proteomes" id="UP001157502"/>
    </source>
</evidence>
<reference evidence="1" key="1">
    <citation type="submission" date="2021-05" db="EMBL/GenBank/DDBJ databases">
        <authorList>
            <person name="Pan Q."/>
            <person name="Jouanno E."/>
            <person name="Zahm M."/>
            <person name="Klopp C."/>
            <person name="Cabau C."/>
            <person name="Louis A."/>
            <person name="Berthelot C."/>
            <person name="Parey E."/>
            <person name="Roest Crollius H."/>
            <person name="Montfort J."/>
            <person name="Robinson-Rechavi M."/>
            <person name="Bouchez O."/>
            <person name="Lampietro C."/>
            <person name="Lopez Roques C."/>
            <person name="Donnadieu C."/>
            <person name="Postlethwait J."/>
            <person name="Bobe J."/>
            <person name="Dillon D."/>
            <person name="Chandos A."/>
            <person name="von Hippel F."/>
            <person name="Guiguen Y."/>
        </authorList>
    </citation>
    <scope>NUCLEOTIDE SEQUENCE</scope>
    <source>
        <strain evidence="1">YG-Jan2019</strain>
    </source>
</reference>
<organism evidence="1 2">
    <name type="scientific">Dallia pectoralis</name>
    <name type="common">Alaska blackfish</name>
    <dbReference type="NCBI Taxonomy" id="75939"/>
    <lineage>
        <taxon>Eukaryota</taxon>
        <taxon>Metazoa</taxon>
        <taxon>Chordata</taxon>
        <taxon>Craniata</taxon>
        <taxon>Vertebrata</taxon>
        <taxon>Euteleostomi</taxon>
        <taxon>Actinopterygii</taxon>
        <taxon>Neopterygii</taxon>
        <taxon>Teleostei</taxon>
        <taxon>Protacanthopterygii</taxon>
        <taxon>Esociformes</taxon>
        <taxon>Umbridae</taxon>
        <taxon>Dallia</taxon>
    </lineage>
</organism>
<gene>
    <name evidence="1" type="ORF">DPEC_G00122060</name>
</gene>
<name>A0ACC2GQE6_DALPE</name>
<sequence>MRSLEVSAPVMRVPEREIMGDILVRKTGDTRLPVHANVAKFRRGNDGLYVHTEDWNEIVKRRQLVNAKERMRIKNLNSMFSRLKRMVPLMPRDRKPSKVDTLKAATEYIKLLVAVLQDSDTDNGSSTDFLKNAINYATSGGRCGDLWRMDELLDNVSGVSGNELYDGMTLSVPLVTTGFGAEDGDMSGLVLHHCVMPTYQYIIQVAPDQAMMFQPS</sequence>
<accession>A0ACC2GQE6</accession>
<dbReference type="Proteomes" id="UP001157502">
    <property type="component" value="Chromosome 10"/>
</dbReference>
<comment type="caution">
    <text evidence="1">The sequence shown here is derived from an EMBL/GenBank/DDBJ whole genome shotgun (WGS) entry which is preliminary data.</text>
</comment>
<protein>
    <submittedName>
        <fullName evidence="1">Uncharacterized protein</fullName>
    </submittedName>
</protein>
<proteinExistence type="predicted"/>
<dbReference type="EMBL" id="CM055737">
    <property type="protein sequence ID" value="KAJ8005837.1"/>
    <property type="molecule type" value="Genomic_DNA"/>
</dbReference>
<evidence type="ECO:0000313" key="1">
    <source>
        <dbReference type="EMBL" id="KAJ8005837.1"/>
    </source>
</evidence>
<keyword evidence="2" id="KW-1185">Reference proteome</keyword>